<dbReference type="AlphaFoldDB" id="A0A8J3ZDZ0"/>
<evidence type="ECO:0000256" key="1">
    <source>
        <dbReference type="SAM" id="Phobius"/>
    </source>
</evidence>
<keyword evidence="1" id="KW-0812">Transmembrane</keyword>
<dbReference type="EMBL" id="BOPG01000050">
    <property type="protein sequence ID" value="GIJ60060.1"/>
    <property type="molecule type" value="Genomic_DNA"/>
</dbReference>
<sequence length="89" mass="9418">MVSDIVQLAAGSGVLALDGQNIANKLEGIIAPIAALFIGVYSLRYLRGDDRSLALFLGYLAIAACVYAMISFGYEILGVLSGFVQSLFQ</sequence>
<dbReference type="Proteomes" id="UP000612585">
    <property type="component" value="Unassembled WGS sequence"/>
</dbReference>
<keyword evidence="1" id="KW-0472">Membrane</keyword>
<evidence type="ECO:0000313" key="2">
    <source>
        <dbReference type="EMBL" id="GIJ60060.1"/>
    </source>
</evidence>
<reference evidence="2" key="1">
    <citation type="submission" date="2021-01" db="EMBL/GenBank/DDBJ databases">
        <title>Whole genome shotgun sequence of Virgisporangium aurantiacum NBRC 16421.</title>
        <authorList>
            <person name="Komaki H."/>
            <person name="Tamura T."/>
        </authorList>
    </citation>
    <scope>NUCLEOTIDE SEQUENCE</scope>
    <source>
        <strain evidence="2">NBRC 16421</strain>
    </source>
</reference>
<comment type="caution">
    <text evidence="2">The sequence shown here is derived from an EMBL/GenBank/DDBJ whole genome shotgun (WGS) entry which is preliminary data.</text>
</comment>
<gene>
    <name evidence="2" type="ORF">Vau01_075760</name>
</gene>
<keyword evidence="3" id="KW-1185">Reference proteome</keyword>
<accession>A0A8J3ZDZ0</accession>
<organism evidence="2 3">
    <name type="scientific">Virgisporangium aurantiacum</name>
    <dbReference type="NCBI Taxonomy" id="175570"/>
    <lineage>
        <taxon>Bacteria</taxon>
        <taxon>Bacillati</taxon>
        <taxon>Actinomycetota</taxon>
        <taxon>Actinomycetes</taxon>
        <taxon>Micromonosporales</taxon>
        <taxon>Micromonosporaceae</taxon>
        <taxon>Virgisporangium</taxon>
    </lineage>
</organism>
<feature type="transmembrane region" description="Helical" evidence="1">
    <location>
        <begin position="29"/>
        <end position="46"/>
    </location>
</feature>
<proteinExistence type="predicted"/>
<keyword evidence="1" id="KW-1133">Transmembrane helix</keyword>
<evidence type="ECO:0000313" key="3">
    <source>
        <dbReference type="Proteomes" id="UP000612585"/>
    </source>
</evidence>
<feature type="transmembrane region" description="Helical" evidence="1">
    <location>
        <begin position="53"/>
        <end position="74"/>
    </location>
</feature>
<protein>
    <submittedName>
        <fullName evidence="2">Uncharacterized protein</fullName>
    </submittedName>
</protein>
<name>A0A8J3ZDZ0_9ACTN</name>